<dbReference type="PANTHER" id="PTHR30619">
    <property type="entry name" value="DNA INTERNALIZATION/COMPETENCE PROTEIN COMEC/REC2"/>
    <property type="match status" value="1"/>
</dbReference>
<keyword evidence="5 6" id="KW-0472">Membrane</keyword>
<dbReference type="Proteomes" id="UP000253314">
    <property type="component" value="Unassembled WGS sequence"/>
</dbReference>
<dbReference type="InterPro" id="IPR025405">
    <property type="entry name" value="DUF4131"/>
</dbReference>
<dbReference type="AlphaFoldDB" id="A0A366XZC1"/>
<feature type="transmembrane region" description="Helical" evidence="6">
    <location>
        <begin position="323"/>
        <end position="341"/>
    </location>
</feature>
<evidence type="ECO:0000313" key="9">
    <source>
        <dbReference type="EMBL" id="RBW70485.1"/>
    </source>
</evidence>
<feature type="domain" description="ComEC/Rec2-related protein" evidence="7">
    <location>
        <begin position="209"/>
        <end position="394"/>
    </location>
</feature>
<keyword evidence="2" id="KW-1003">Cell membrane</keyword>
<dbReference type="EMBL" id="QOCW01000004">
    <property type="protein sequence ID" value="RBW70485.1"/>
    <property type="molecule type" value="Genomic_DNA"/>
</dbReference>
<name>A0A366XZC1_9BACI</name>
<feature type="transmembrane region" description="Helical" evidence="6">
    <location>
        <begin position="261"/>
        <end position="276"/>
    </location>
</feature>
<gene>
    <name evidence="9" type="ORF">DS031_05520</name>
</gene>
<comment type="subcellular location">
    <subcellularLocation>
        <location evidence="1">Cell membrane</location>
        <topology evidence="1">Multi-pass membrane protein</topology>
    </subcellularLocation>
</comment>
<evidence type="ECO:0000256" key="5">
    <source>
        <dbReference type="ARBA" id="ARBA00023136"/>
    </source>
</evidence>
<feature type="domain" description="DUF4131" evidence="8">
    <location>
        <begin position="31"/>
        <end position="165"/>
    </location>
</feature>
<feature type="transmembrane region" description="Helical" evidence="6">
    <location>
        <begin position="353"/>
        <end position="373"/>
    </location>
</feature>
<dbReference type="InterPro" id="IPR004477">
    <property type="entry name" value="ComEC_N"/>
</dbReference>
<keyword evidence="4 6" id="KW-1133">Transmembrane helix</keyword>
<evidence type="ECO:0000256" key="3">
    <source>
        <dbReference type="ARBA" id="ARBA00022692"/>
    </source>
</evidence>
<evidence type="ECO:0000256" key="6">
    <source>
        <dbReference type="SAM" id="Phobius"/>
    </source>
</evidence>
<dbReference type="RefSeq" id="WP_113804936.1">
    <property type="nucleotide sequence ID" value="NZ_QOCW01000004.1"/>
</dbReference>
<evidence type="ECO:0000256" key="4">
    <source>
        <dbReference type="ARBA" id="ARBA00022989"/>
    </source>
</evidence>
<dbReference type="NCBIfam" id="TIGR00360">
    <property type="entry name" value="ComEC_N-term"/>
    <property type="match status" value="1"/>
</dbReference>
<reference evidence="9 10" key="1">
    <citation type="submission" date="2018-07" db="EMBL/GenBank/DDBJ databases">
        <title>Lottiidibacillus patelloidae gen. nov., sp. nov., isolated from the intestinal tract of a marine limpet and the reclassification of B. taeanensis BH030017T, B. algicola KMM 3737T and B. hwajinpoensis SW-72T as genus Lottiidibacillus.</title>
        <authorList>
            <person name="Liu R."/>
            <person name="Huang Z."/>
        </authorList>
    </citation>
    <scope>NUCLEOTIDE SEQUENCE [LARGE SCALE GENOMIC DNA]</scope>
    <source>
        <strain evidence="9 10">BH030017</strain>
    </source>
</reference>
<accession>A0A366XZC1</accession>
<evidence type="ECO:0000313" key="10">
    <source>
        <dbReference type="Proteomes" id="UP000253314"/>
    </source>
</evidence>
<feature type="transmembrane region" description="Helical" evidence="6">
    <location>
        <begin position="44"/>
        <end position="63"/>
    </location>
</feature>
<evidence type="ECO:0000256" key="2">
    <source>
        <dbReference type="ARBA" id="ARBA00022475"/>
    </source>
</evidence>
<dbReference type="InterPro" id="IPR052159">
    <property type="entry name" value="Competence_DNA_uptake"/>
</dbReference>
<protein>
    <recommendedName>
        <fullName evidence="11">ComEC/Rec2-related protein domain-containing protein</fullName>
    </recommendedName>
</protein>
<evidence type="ECO:0000259" key="8">
    <source>
        <dbReference type="Pfam" id="PF13567"/>
    </source>
</evidence>
<comment type="caution">
    <text evidence="9">The sequence shown here is derived from an EMBL/GenBank/DDBJ whole genome shotgun (WGS) entry which is preliminary data.</text>
</comment>
<keyword evidence="10" id="KW-1185">Reference proteome</keyword>
<dbReference type="GO" id="GO:0005886">
    <property type="term" value="C:plasma membrane"/>
    <property type="evidence" value="ECO:0007669"/>
    <property type="project" value="UniProtKB-SubCell"/>
</dbReference>
<feature type="transmembrane region" description="Helical" evidence="6">
    <location>
        <begin position="230"/>
        <end position="255"/>
    </location>
</feature>
<proteinExistence type="predicted"/>
<evidence type="ECO:0008006" key="11">
    <source>
        <dbReference type="Google" id="ProtNLM"/>
    </source>
</evidence>
<dbReference type="Pfam" id="PF03772">
    <property type="entry name" value="Competence"/>
    <property type="match status" value="1"/>
</dbReference>
<organism evidence="9 10">
    <name type="scientific">Bacillus taeanensis</name>
    <dbReference type="NCBI Taxonomy" id="273032"/>
    <lineage>
        <taxon>Bacteria</taxon>
        <taxon>Bacillati</taxon>
        <taxon>Bacillota</taxon>
        <taxon>Bacilli</taxon>
        <taxon>Bacillales</taxon>
        <taxon>Bacillaceae</taxon>
        <taxon>Bacillus</taxon>
    </lineage>
</organism>
<dbReference type="Pfam" id="PF13567">
    <property type="entry name" value="DUF4131"/>
    <property type="match status" value="1"/>
</dbReference>
<sequence>MISGKLYIFLFYAILGIIIGRNHEIAIPAVGLAVFLSVIKKNNFFTRCCFGILLSYFCLYLLVDHFNHTKLPPNTSLLTGTISSIPIVDGDHFSFRMKLSTKENVQITYRISQEKEKKLLKKINVGMLCRVEGNLQKPNSARNEGGFDYQSYLYYQKIHWLFYVKHLSVSSCVNQPLSSIERLKQYRQNSLQLIEKAYSAESEGIVSALLFGSRDLLEDEIRLSYQSLGLVHVLVVSGLHVGLIVSFLYFFFIRIGLTKEQAASFLIFTIPIYIVLTGGAPSVLRAGIMAIAVLIVMRFQLFWNPLDSISAAGLLLLAVNPYYLFHIGFQLSFLISFSLILSAKTVINDYRHLFTRFGWISFLAQLISFPLIITYFYEISLWSLFVNILFVLLFLI</sequence>
<feature type="transmembrane region" description="Helical" evidence="6">
    <location>
        <begin position="7"/>
        <end position="38"/>
    </location>
</feature>
<evidence type="ECO:0000256" key="1">
    <source>
        <dbReference type="ARBA" id="ARBA00004651"/>
    </source>
</evidence>
<feature type="transmembrane region" description="Helical" evidence="6">
    <location>
        <begin position="283"/>
        <end position="303"/>
    </location>
</feature>
<evidence type="ECO:0000259" key="7">
    <source>
        <dbReference type="Pfam" id="PF03772"/>
    </source>
</evidence>
<feature type="transmembrane region" description="Helical" evidence="6">
    <location>
        <begin position="379"/>
        <end position="395"/>
    </location>
</feature>
<dbReference type="PANTHER" id="PTHR30619:SF7">
    <property type="entry name" value="BETA-LACTAMASE DOMAIN PROTEIN"/>
    <property type="match status" value="1"/>
</dbReference>
<keyword evidence="3 6" id="KW-0812">Transmembrane</keyword>